<keyword evidence="4" id="KW-0508">mRNA splicing</keyword>
<dbReference type="GO" id="GO:0005634">
    <property type="term" value="C:nucleus"/>
    <property type="evidence" value="ECO:0007669"/>
    <property type="project" value="UniProtKB-SubCell"/>
</dbReference>
<feature type="region of interest" description="Disordered" evidence="6">
    <location>
        <begin position="193"/>
        <end position="233"/>
    </location>
</feature>
<comment type="caution">
    <text evidence="7">The sequence shown here is derived from an EMBL/GenBank/DDBJ whole genome shotgun (WGS) entry which is preliminary data.</text>
</comment>
<dbReference type="InterPro" id="IPR033757">
    <property type="entry name" value="WTAP"/>
</dbReference>
<dbReference type="GO" id="GO:0008380">
    <property type="term" value="P:RNA splicing"/>
    <property type="evidence" value="ECO:0007669"/>
    <property type="project" value="UniProtKB-KW"/>
</dbReference>
<dbReference type="AlphaFoldDB" id="A0A4Y9ZUW1"/>
<evidence type="ECO:0000313" key="8">
    <source>
        <dbReference type="Proteomes" id="UP000298061"/>
    </source>
</evidence>
<evidence type="ECO:0000256" key="5">
    <source>
        <dbReference type="ARBA" id="ARBA00023242"/>
    </source>
</evidence>
<comment type="subcellular location">
    <subcellularLocation>
        <location evidence="1">Nucleus</location>
    </subcellularLocation>
</comment>
<dbReference type="Proteomes" id="UP000298061">
    <property type="component" value="Unassembled WGS sequence"/>
</dbReference>
<dbReference type="GO" id="GO:0000381">
    <property type="term" value="P:regulation of alternative mRNA splicing, via spliceosome"/>
    <property type="evidence" value="ECO:0007669"/>
    <property type="project" value="InterPro"/>
</dbReference>
<dbReference type="STRING" id="135208.A0A4Y9ZUW1"/>
<dbReference type="EMBL" id="SFCI01000948">
    <property type="protein sequence ID" value="TFY77309.1"/>
    <property type="molecule type" value="Genomic_DNA"/>
</dbReference>
<keyword evidence="3" id="KW-0507">mRNA processing</keyword>
<evidence type="ECO:0000256" key="6">
    <source>
        <dbReference type="SAM" id="MobiDB-lite"/>
    </source>
</evidence>
<name>A0A4Y9ZUW1_9AGAM</name>
<reference evidence="7 8" key="1">
    <citation type="submission" date="2019-02" db="EMBL/GenBank/DDBJ databases">
        <title>Genome sequencing of the rare red list fungi Hericium alpestre (H. flagellum).</title>
        <authorList>
            <person name="Buettner E."/>
            <person name="Kellner H."/>
        </authorList>
    </citation>
    <scope>NUCLEOTIDE SEQUENCE [LARGE SCALE GENOMIC DNA]</scope>
    <source>
        <strain evidence="7 8">DSM 108284</strain>
    </source>
</reference>
<keyword evidence="8" id="KW-1185">Reference proteome</keyword>
<evidence type="ECO:0000256" key="1">
    <source>
        <dbReference type="ARBA" id="ARBA00004123"/>
    </source>
</evidence>
<comment type="similarity">
    <text evidence="2">Belongs to the fl(2)d family.</text>
</comment>
<keyword evidence="5" id="KW-0539">Nucleus</keyword>
<gene>
    <name evidence="7" type="ORF">EWM64_g6706</name>
</gene>
<dbReference type="GO" id="GO:0016556">
    <property type="term" value="P:mRNA modification"/>
    <property type="evidence" value="ECO:0007669"/>
    <property type="project" value="InterPro"/>
</dbReference>
<dbReference type="OrthoDB" id="3363802at2759"/>
<proteinExistence type="inferred from homology"/>
<dbReference type="GO" id="GO:0006397">
    <property type="term" value="P:mRNA processing"/>
    <property type="evidence" value="ECO:0007669"/>
    <property type="project" value="UniProtKB-KW"/>
</dbReference>
<accession>A0A4Y9ZUW1</accession>
<evidence type="ECO:0000313" key="7">
    <source>
        <dbReference type="EMBL" id="TFY77309.1"/>
    </source>
</evidence>
<evidence type="ECO:0000256" key="4">
    <source>
        <dbReference type="ARBA" id="ARBA00023187"/>
    </source>
</evidence>
<evidence type="ECO:0000256" key="2">
    <source>
        <dbReference type="ARBA" id="ARBA00010313"/>
    </source>
</evidence>
<organism evidence="7 8">
    <name type="scientific">Hericium alpestre</name>
    <dbReference type="NCBI Taxonomy" id="135208"/>
    <lineage>
        <taxon>Eukaryota</taxon>
        <taxon>Fungi</taxon>
        <taxon>Dikarya</taxon>
        <taxon>Basidiomycota</taxon>
        <taxon>Agaricomycotina</taxon>
        <taxon>Agaricomycetes</taxon>
        <taxon>Russulales</taxon>
        <taxon>Hericiaceae</taxon>
        <taxon>Hericium</taxon>
    </lineage>
</organism>
<dbReference type="Pfam" id="PF17098">
    <property type="entry name" value="Wtap"/>
    <property type="match status" value="1"/>
</dbReference>
<protein>
    <submittedName>
        <fullName evidence="7">Uncharacterized protein</fullName>
    </submittedName>
</protein>
<evidence type="ECO:0000256" key="3">
    <source>
        <dbReference type="ARBA" id="ARBA00022664"/>
    </source>
</evidence>
<sequence length="233" mass="25694">MDLPSSRELELEAALRQRDAQVQELTVRRRYHTDKRLLFTPRRAACFPVGRSLAPAPVPLHPAWSVDDRSGDAASGARVALAAPYQRHIERAGATSGSSTVTAALTQRAKLLQEENDELYGLLQAGETGKLKEEARGLRRAVGRLETALRESHQVIRTLSDELEKSYETVLSSGRQHNHVQPHLHAIARPHHQLPPHIQSNGNGSAKPVPTGPRAHKKPHAEHHVIVASHRLA</sequence>